<dbReference type="EMBL" id="MU863904">
    <property type="protein sequence ID" value="KAK4201761.1"/>
    <property type="molecule type" value="Genomic_DNA"/>
</dbReference>
<dbReference type="Proteomes" id="UP001303160">
    <property type="component" value="Unassembled WGS sequence"/>
</dbReference>
<reference evidence="2" key="1">
    <citation type="journal article" date="2023" name="Mol. Phylogenet. Evol.">
        <title>Genome-scale phylogeny and comparative genomics of the fungal order Sordariales.</title>
        <authorList>
            <person name="Hensen N."/>
            <person name="Bonometti L."/>
            <person name="Westerberg I."/>
            <person name="Brannstrom I.O."/>
            <person name="Guillou S."/>
            <person name="Cros-Aarteil S."/>
            <person name="Calhoun S."/>
            <person name="Haridas S."/>
            <person name="Kuo A."/>
            <person name="Mondo S."/>
            <person name="Pangilinan J."/>
            <person name="Riley R."/>
            <person name="LaButti K."/>
            <person name="Andreopoulos B."/>
            <person name="Lipzen A."/>
            <person name="Chen C."/>
            <person name="Yan M."/>
            <person name="Daum C."/>
            <person name="Ng V."/>
            <person name="Clum A."/>
            <person name="Steindorff A."/>
            <person name="Ohm R.A."/>
            <person name="Martin F."/>
            <person name="Silar P."/>
            <person name="Natvig D.O."/>
            <person name="Lalanne C."/>
            <person name="Gautier V."/>
            <person name="Ament-Velasquez S.L."/>
            <person name="Kruys A."/>
            <person name="Hutchinson M.I."/>
            <person name="Powell A.J."/>
            <person name="Barry K."/>
            <person name="Miller A.N."/>
            <person name="Grigoriev I.V."/>
            <person name="Debuchy R."/>
            <person name="Gladieux P."/>
            <person name="Hiltunen Thoren M."/>
            <person name="Johannesson H."/>
        </authorList>
    </citation>
    <scope>NUCLEOTIDE SEQUENCE</scope>
    <source>
        <strain evidence="2">CBS 315.58</strain>
    </source>
</reference>
<feature type="region of interest" description="Disordered" evidence="1">
    <location>
        <begin position="1"/>
        <end position="217"/>
    </location>
</feature>
<evidence type="ECO:0000256" key="1">
    <source>
        <dbReference type="SAM" id="MobiDB-lite"/>
    </source>
</evidence>
<proteinExistence type="predicted"/>
<dbReference type="AlphaFoldDB" id="A0AAN6XK22"/>
<reference evidence="2" key="2">
    <citation type="submission" date="2023-05" db="EMBL/GenBank/DDBJ databases">
        <authorList>
            <consortium name="Lawrence Berkeley National Laboratory"/>
            <person name="Steindorff A."/>
            <person name="Hensen N."/>
            <person name="Bonometti L."/>
            <person name="Westerberg I."/>
            <person name="Brannstrom I.O."/>
            <person name="Guillou S."/>
            <person name="Cros-Aarteil S."/>
            <person name="Calhoun S."/>
            <person name="Haridas S."/>
            <person name="Kuo A."/>
            <person name="Mondo S."/>
            <person name="Pangilinan J."/>
            <person name="Riley R."/>
            <person name="Labutti K."/>
            <person name="Andreopoulos B."/>
            <person name="Lipzen A."/>
            <person name="Chen C."/>
            <person name="Yanf M."/>
            <person name="Daum C."/>
            <person name="Ng V."/>
            <person name="Clum A."/>
            <person name="Ohm R."/>
            <person name="Martin F."/>
            <person name="Silar P."/>
            <person name="Natvig D."/>
            <person name="Lalanne C."/>
            <person name="Gautier V."/>
            <person name="Ament-Velasquez S.L."/>
            <person name="Kruys A."/>
            <person name="Hutchinson M.I."/>
            <person name="Powell A.J."/>
            <person name="Barry K."/>
            <person name="Miller A.N."/>
            <person name="Grigoriev I.V."/>
            <person name="Debuchy R."/>
            <person name="Gladieux P."/>
            <person name="Thoren M.H."/>
            <person name="Johannesson H."/>
        </authorList>
    </citation>
    <scope>NUCLEOTIDE SEQUENCE</scope>
    <source>
        <strain evidence="2">CBS 315.58</strain>
    </source>
</reference>
<evidence type="ECO:0000313" key="2">
    <source>
        <dbReference type="EMBL" id="KAK4201761.1"/>
    </source>
</evidence>
<gene>
    <name evidence="2" type="ORF">QBC40DRAFT_323759</name>
</gene>
<feature type="compositionally biased region" description="Pro residues" evidence="1">
    <location>
        <begin position="98"/>
        <end position="110"/>
    </location>
</feature>
<organism evidence="2 3">
    <name type="scientific">Triangularia verruculosa</name>
    <dbReference type="NCBI Taxonomy" id="2587418"/>
    <lineage>
        <taxon>Eukaryota</taxon>
        <taxon>Fungi</taxon>
        <taxon>Dikarya</taxon>
        <taxon>Ascomycota</taxon>
        <taxon>Pezizomycotina</taxon>
        <taxon>Sordariomycetes</taxon>
        <taxon>Sordariomycetidae</taxon>
        <taxon>Sordariales</taxon>
        <taxon>Podosporaceae</taxon>
        <taxon>Triangularia</taxon>
    </lineage>
</organism>
<keyword evidence="3" id="KW-1185">Reference proteome</keyword>
<sequence>MSSGSNQANHGVRRTHAPHNGRETTDPNAATSRPPMAPRTQDTRRSGSSVPGRVNTPPVGHDARNYDQTGRRPANAVSVSLMPPPNPDSGKSGMSVPNRPPPAPVGPPNDNPGRATPTNSAGTAPKSFRPPGNRGTRTSRSSAPGRASEGEPFVRADDTRNSGSSIAGRAAPPPVGTSKTAGYQNPKTTNVGHGSPPSTNPTNARAGTPKPSTAPDFTQDIAGEKLQKIQKKVAEALRRLQPSHFREVSARRLPMGILTAELEVQDKFIKDYANQIQTWLSAMKQQEQKGLKSSFMTPEGFISLLDGMKGACNNLIEIAARLPTIIFRRLQGQGLSGGQRKSMNKWCESFLVLEDTLNERLREVEELTRRVRSGIQGRQGGHRGALSTGLCWLVIAILTWDHTNDPTTLNLELDTMHMTILGAVRRAEQAHGKLMRSPKNQSSFTEISLEVATLWNMEVGITRRIQHMMENICHSKAYYYYDAILLDKLIRLHQDLAELCEWELKIAVEVSKRFNGLERDGGAFERSMETFREGKAFHELSVVVLKQRVSSVRNAYYLPKRDLRAACCQC</sequence>
<protein>
    <submittedName>
        <fullName evidence="2">Uncharacterized protein</fullName>
    </submittedName>
</protein>
<evidence type="ECO:0000313" key="3">
    <source>
        <dbReference type="Proteomes" id="UP001303160"/>
    </source>
</evidence>
<feature type="compositionally biased region" description="Polar residues" evidence="1">
    <location>
        <begin position="177"/>
        <end position="205"/>
    </location>
</feature>
<comment type="caution">
    <text evidence="2">The sequence shown here is derived from an EMBL/GenBank/DDBJ whole genome shotgun (WGS) entry which is preliminary data.</text>
</comment>
<name>A0AAN6XK22_9PEZI</name>
<accession>A0AAN6XK22</accession>
<feature type="compositionally biased region" description="Basic and acidic residues" evidence="1">
    <location>
        <begin position="148"/>
        <end position="160"/>
    </location>
</feature>